<organism evidence="2 3">
    <name type="scientific">Suttonella ornithocola</name>
    <dbReference type="NCBI Taxonomy" id="279832"/>
    <lineage>
        <taxon>Bacteria</taxon>
        <taxon>Pseudomonadati</taxon>
        <taxon>Pseudomonadota</taxon>
        <taxon>Gammaproteobacteria</taxon>
        <taxon>Cardiobacteriales</taxon>
        <taxon>Cardiobacteriaceae</taxon>
        <taxon>Suttonella</taxon>
    </lineage>
</organism>
<accession>A0A380MZ59</accession>
<dbReference type="PANTHER" id="PTHR21248:SF22">
    <property type="entry name" value="PHOSPHOLIPASE D"/>
    <property type="match status" value="1"/>
</dbReference>
<dbReference type="InterPro" id="IPR001736">
    <property type="entry name" value="PLipase_D/transphosphatidylase"/>
</dbReference>
<evidence type="ECO:0000313" key="2">
    <source>
        <dbReference type="EMBL" id="SUO97306.1"/>
    </source>
</evidence>
<dbReference type="PANTHER" id="PTHR21248">
    <property type="entry name" value="CARDIOLIPIN SYNTHASE"/>
    <property type="match status" value="1"/>
</dbReference>
<gene>
    <name evidence="2" type="primary">cls_2</name>
    <name evidence="2" type="ORF">NCTC13337_02362</name>
</gene>
<dbReference type="EC" id="2.7.8.-" evidence="2"/>
<evidence type="ECO:0000313" key="3">
    <source>
        <dbReference type="Proteomes" id="UP000254601"/>
    </source>
</evidence>
<sequence>MYEMIVCALHAAQKSIMITTSYFVPDETLLLALTTAAKRGVDIVLILPKKSDAWLVSKASQAYYQMLLDVSVKIVVFDKRLLHTKAIVIDEVFAFFGTVNMDMRSFYLNMEVTLAVYDVETVQTILVLLKSYYQESHPVILKHWQKQPYFSRFIERCVRLISPLL</sequence>
<name>A0A380MZ59_9GAMM</name>
<dbReference type="GO" id="GO:0008808">
    <property type="term" value="F:cardiolipin synthase activity"/>
    <property type="evidence" value="ECO:0007669"/>
    <property type="project" value="TreeGrafter"/>
</dbReference>
<dbReference type="Proteomes" id="UP000254601">
    <property type="component" value="Unassembled WGS sequence"/>
</dbReference>
<reference evidence="2 3" key="1">
    <citation type="submission" date="2018-06" db="EMBL/GenBank/DDBJ databases">
        <authorList>
            <consortium name="Pathogen Informatics"/>
            <person name="Doyle S."/>
        </authorList>
    </citation>
    <scope>NUCLEOTIDE SEQUENCE [LARGE SCALE GENOMIC DNA]</scope>
    <source>
        <strain evidence="2 3">NCTC13337</strain>
    </source>
</reference>
<keyword evidence="3" id="KW-1185">Reference proteome</keyword>
<protein>
    <submittedName>
        <fullName evidence="2">Cardiolipin synthase</fullName>
        <ecNumber evidence="2">2.7.8.-</ecNumber>
    </submittedName>
</protein>
<dbReference type="InterPro" id="IPR025202">
    <property type="entry name" value="PLD-like_dom"/>
</dbReference>
<dbReference type="EMBL" id="UHIC01000001">
    <property type="protein sequence ID" value="SUO97306.1"/>
    <property type="molecule type" value="Genomic_DNA"/>
</dbReference>
<dbReference type="RefSeq" id="WP_072577237.1">
    <property type="nucleotide sequence ID" value="NZ_LWHB01000148.1"/>
</dbReference>
<dbReference type="SMART" id="SM00155">
    <property type="entry name" value="PLDc"/>
    <property type="match status" value="1"/>
</dbReference>
<dbReference type="PROSITE" id="PS50035">
    <property type="entry name" value="PLD"/>
    <property type="match status" value="1"/>
</dbReference>
<dbReference type="SUPFAM" id="SSF56024">
    <property type="entry name" value="Phospholipase D/nuclease"/>
    <property type="match status" value="1"/>
</dbReference>
<evidence type="ECO:0000259" key="1">
    <source>
        <dbReference type="PROSITE" id="PS50035"/>
    </source>
</evidence>
<dbReference type="GO" id="GO:0032049">
    <property type="term" value="P:cardiolipin biosynthetic process"/>
    <property type="evidence" value="ECO:0007669"/>
    <property type="project" value="UniProtKB-ARBA"/>
</dbReference>
<dbReference type="Pfam" id="PF13091">
    <property type="entry name" value="PLDc_2"/>
    <property type="match status" value="1"/>
</dbReference>
<dbReference type="AlphaFoldDB" id="A0A380MZ59"/>
<dbReference type="Gene3D" id="3.30.870.10">
    <property type="entry name" value="Endonuclease Chain A"/>
    <property type="match status" value="1"/>
</dbReference>
<feature type="domain" description="PLD phosphodiesterase" evidence="1">
    <location>
        <begin position="78"/>
        <end position="105"/>
    </location>
</feature>
<proteinExistence type="predicted"/>
<keyword evidence="2" id="KW-0808">Transferase</keyword>
<dbReference type="GO" id="GO:0016020">
    <property type="term" value="C:membrane"/>
    <property type="evidence" value="ECO:0007669"/>
    <property type="project" value="TreeGrafter"/>
</dbReference>